<dbReference type="InterPro" id="IPR044580">
    <property type="entry name" value="MTAN"/>
</dbReference>
<dbReference type="InterPro" id="IPR000845">
    <property type="entry name" value="Nucleoside_phosphorylase_d"/>
</dbReference>
<comment type="caution">
    <text evidence="2">The sequence shown here is derived from an EMBL/GenBank/DDBJ whole genome shotgun (WGS) entry which is preliminary data.</text>
</comment>
<evidence type="ECO:0000259" key="1">
    <source>
        <dbReference type="Pfam" id="PF01048"/>
    </source>
</evidence>
<dbReference type="Gene3D" id="3.40.50.1580">
    <property type="entry name" value="Nucleoside phosphorylase domain"/>
    <property type="match status" value="1"/>
</dbReference>
<dbReference type="Pfam" id="PF01048">
    <property type="entry name" value="PNP_UDP_1"/>
    <property type="match status" value="1"/>
</dbReference>
<gene>
    <name evidence="2" type="ORF">ZOSMA_258G00090</name>
</gene>
<dbReference type="InterPro" id="IPR035994">
    <property type="entry name" value="Nucleoside_phosphorylase_sf"/>
</dbReference>
<dbReference type="OrthoDB" id="1153057at2759"/>
<evidence type="ECO:0000313" key="3">
    <source>
        <dbReference type="Proteomes" id="UP000036987"/>
    </source>
</evidence>
<dbReference type="GO" id="GO:0009116">
    <property type="term" value="P:nucleoside metabolic process"/>
    <property type="evidence" value="ECO:0007669"/>
    <property type="project" value="InterPro"/>
</dbReference>
<dbReference type="STRING" id="29655.A0A0K9PHU1"/>
<dbReference type="OMA" id="KGANICD"/>
<reference evidence="3" key="1">
    <citation type="journal article" date="2016" name="Nature">
        <title>The genome of the seagrass Zostera marina reveals angiosperm adaptation to the sea.</title>
        <authorList>
            <person name="Olsen J.L."/>
            <person name="Rouze P."/>
            <person name="Verhelst B."/>
            <person name="Lin Y.-C."/>
            <person name="Bayer T."/>
            <person name="Collen J."/>
            <person name="Dattolo E."/>
            <person name="De Paoli E."/>
            <person name="Dittami S."/>
            <person name="Maumus F."/>
            <person name="Michel G."/>
            <person name="Kersting A."/>
            <person name="Lauritano C."/>
            <person name="Lohaus R."/>
            <person name="Toepel M."/>
            <person name="Tonon T."/>
            <person name="Vanneste K."/>
            <person name="Amirebrahimi M."/>
            <person name="Brakel J."/>
            <person name="Bostroem C."/>
            <person name="Chovatia M."/>
            <person name="Grimwood J."/>
            <person name="Jenkins J.W."/>
            <person name="Jueterbock A."/>
            <person name="Mraz A."/>
            <person name="Stam W.T."/>
            <person name="Tice H."/>
            <person name="Bornberg-Bauer E."/>
            <person name="Green P.J."/>
            <person name="Pearson G.A."/>
            <person name="Procaccini G."/>
            <person name="Duarte C.M."/>
            <person name="Schmutz J."/>
            <person name="Reusch T.B.H."/>
            <person name="Van de Peer Y."/>
        </authorList>
    </citation>
    <scope>NUCLEOTIDE SEQUENCE [LARGE SCALE GENOMIC DNA]</scope>
    <source>
        <strain evidence="3">cv. Finnish</strain>
    </source>
</reference>
<keyword evidence="3" id="KW-1185">Reference proteome</keyword>
<protein>
    <submittedName>
        <fullName evidence="2">5'-methylthioadenosine/S-adenosylhomocysteine nucleosidase</fullName>
    </submittedName>
</protein>
<dbReference type="GO" id="GO:0008930">
    <property type="term" value="F:methylthioadenosine nucleosidase activity"/>
    <property type="evidence" value="ECO:0000318"/>
    <property type="project" value="GO_Central"/>
</dbReference>
<dbReference type="Proteomes" id="UP000036987">
    <property type="component" value="Unassembled WGS sequence"/>
</dbReference>
<dbReference type="PANTHER" id="PTHR46994">
    <property type="entry name" value="5'-METHYLTHIOADENOSINE/S-ADENOSYLHOMOCYSTEINE NUCLEOSIDASE 1"/>
    <property type="match status" value="1"/>
</dbReference>
<proteinExistence type="predicted"/>
<name>A0A0K9PHU1_ZOSMR</name>
<sequence>MVSPTDTSDVIVTADAMLGSKSIATIVIIIAMQKEALPLVTAFKLSKDIDSSFPDGVPWVWYHGMYKDLNINILCPRKDPVFGVDSVGTVSASLLTYASVQALKPDLIINAGTAGGFKAKGANICDCYIASGVAFHDRRNPIPAAKQYGIGLQKSFATPNLISDLNLKVGKLSTGDSLDMSEQDYVSISANDAVIKDMEAFICWERR</sequence>
<feature type="domain" description="Nucleoside phosphorylase" evidence="1">
    <location>
        <begin position="25"/>
        <end position="199"/>
    </location>
</feature>
<evidence type="ECO:0000313" key="2">
    <source>
        <dbReference type="EMBL" id="KMZ67812.1"/>
    </source>
</evidence>
<dbReference type="EMBL" id="LFYR01000884">
    <property type="protein sequence ID" value="KMZ67812.1"/>
    <property type="molecule type" value="Genomic_DNA"/>
</dbReference>
<dbReference type="PANTHER" id="PTHR46994:SF1">
    <property type="entry name" value="5'-METHYLTHIOADENOSINE NUCLEOSIDASE"/>
    <property type="match status" value="1"/>
</dbReference>
<dbReference type="AlphaFoldDB" id="A0A0K9PHU1"/>
<dbReference type="GO" id="GO:0019509">
    <property type="term" value="P:L-methionine salvage from methylthioadenosine"/>
    <property type="evidence" value="ECO:0000318"/>
    <property type="project" value="GO_Central"/>
</dbReference>
<dbReference type="SUPFAM" id="SSF53167">
    <property type="entry name" value="Purine and uridine phosphorylases"/>
    <property type="match status" value="1"/>
</dbReference>
<accession>A0A0K9PHU1</accession>
<organism evidence="2 3">
    <name type="scientific">Zostera marina</name>
    <name type="common">Eelgrass</name>
    <dbReference type="NCBI Taxonomy" id="29655"/>
    <lineage>
        <taxon>Eukaryota</taxon>
        <taxon>Viridiplantae</taxon>
        <taxon>Streptophyta</taxon>
        <taxon>Embryophyta</taxon>
        <taxon>Tracheophyta</taxon>
        <taxon>Spermatophyta</taxon>
        <taxon>Magnoliopsida</taxon>
        <taxon>Liliopsida</taxon>
        <taxon>Zosteraceae</taxon>
        <taxon>Zostera</taxon>
    </lineage>
</organism>